<feature type="transmembrane region" description="Helical" evidence="2">
    <location>
        <begin position="60"/>
        <end position="81"/>
    </location>
</feature>
<name>A0AA90HC20_9ACTN</name>
<evidence type="ECO:0000313" key="3">
    <source>
        <dbReference type="EMBL" id="MDI5972935.1"/>
    </source>
</evidence>
<feature type="transmembrane region" description="Helical" evidence="2">
    <location>
        <begin position="295"/>
        <end position="314"/>
    </location>
</feature>
<feature type="region of interest" description="Disordered" evidence="1">
    <location>
        <begin position="1"/>
        <end position="33"/>
    </location>
</feature>
<sequence>MLGPVRAPDGPSPAGPADPLPIPGDLPDPGARPASSGLLPGALSLRLALRARPVSAARRLLLAAVSAATGYLLLACLGDAADGPWQSHGALVRLAWCLVPLAVVALLAVAVGRAEISGGTAAGLATAGFGPARLPQLAAAQVAQAGLLGSAAALVTFVYQREQATDPATLPYAGLATLLLAVPLVTAAACLVALRPRRTWAGTRLTAAVTGVVALAAGVLLVHLAGVPAHGGWRLPGGLGRIAPATFTGWALALLGTLLAAPGLLALTGLLLSVFRPGARRLLAGRALRGDAGRLGPPAGLLASTAVAAWSAHVMRQHATRPAGHLTLLAAAVVVAGALACLAAAADDARRARATTTRLLTTLGAGPGLLRSTAYLRTAVLLAVCGPLTAVVAWLAVPGVGR</sequence>
<reference evidence="3" key="1">
    <citation type="submission" date="2023-05" db="EMBL/GenBank/DDBJ databases">
        <title>Streptantibioticus silvisoli sp. nov., acidotolerant actinomycetes 1 from pine litter.</title>
        <authorList>
            <person name="Swiecimska M."/>
            <person name="Golinska P."/>
            <person name="Sangal V."/>
            <person name="Wachnowicz B."/>
            <person name="Goodfellow M."/>
        </authorList>
    </citation>
    <scope>NUCLEOTIDE SEQUENCE</scope>
    <source>
        <strain evidence="3">SL13</strain>
    </source>
</reference>
<feature type="transmembrane region" description="Helical" evidence="2">
    <location>
        <begin position="379"/>
        <end position="397"/>
    </location>
</feature>
<accession>A0AA90HC20</accession>
<feature type="transmembrane region" description="Helical" evidence="2">
    <location>
        <begin position="93"/>
        <end position="116"/>
    </location>
</feature>
<evidence type="ECO:0000256" key="2">
    <source>
        <dbReference type="SAM" id="Phobius"/>
    </source>
</evidence>
<keyword evidence="2" id="KW-0472">Membrane</keyword>
<protein>
    <submittedName>
        <fullName evidence="3">Uncharacterized protein</fullName>
    </submittedName>
</protein>
<organism evidence="3">
    <name type="scientific">Streptantibioticus silvisoli</name>
    <dbReference type="NCBI Taxonomy" id="2705255"/>
    <lineage>
        <taxon>Bacteria</taxon>
        <taxon>Bacillati</taxon>
        <taxon>Actinomycetota</taxon>
        <taxon>Actinomycetes</taxon>
        <taxon>Kitasatosporales</taxon>
        <taxon>Streptomycetaceae</taxon>
        <taxon>Streptantibioticus</taxon>
    </lineage>
</organism>
<keyword evidence="2" id="KW-0812">Transmembrane</keyword>
<proteinExistence type="predicted"/>
<feature type="compositionally biased region" description="Pro residues" evidence="1">
    <location>
        <begin position="10"/>
        <end position="26"/>
    </location>
</feature>
<feature type="transmembrane region" description="Helical" evidence="2">
    <location>
        <begin position="137"/>
        <end position="160"/>
    </location>
</feature>
<evidence type="ECO:0000256" key="1">
    <source>
        <dbReference type="SAM" id="MobiDB-lite"/>
    </source>
</evidence>
<dbReference type="EMBL" id="JABXJJ020000038">
    <property type="protein sequence ID" value="MDI5972935.1"/>
    <property type="molecule type" value="Genomic_DNA"/>
</dbReference>
<feature type="transmembrane region" description="Helical" evidence="2">
    <location>
        <begin position="247"/>
        <end position="275"/>
    </location>
</feature>
<keyword evidence="2" id="KW-1133">Transmembrane helix</keyword>
<feature type="transmembrane region" description="Helical" evidence="2">
    <location>
        <begin position="206"/>
        <end position="227"/>
    </location>
</feature>
<dbReference type="RefSeq" id="WP_271313013.1">
    <property type="nucleotide sequence ID" value="NZ_JABXJJ020000038.1"/>
</dbReference>
<comment type="caution">
    <text evidence="3">The sequence shown here is derived from an EMBL/GenBank/DDBJ whole genome shotgun (WGS) entry which is preliminary data.</text>
</comment>
<feature type="transmembrane region" description="Helical" evidence="2">
    <location>
        <begin position="326"/>
        <end position="346"/>
    </location>
</feature>
<gene>
    <name evidence="3" type="ORF">POF50_026920</name>
</gene>
<dbReference type="AlphaFoldDB" id="A0AA90HC20"/>
<feature type="transmembrane region" description="Helical" evidence="2">
    <location>
        <begin position="172"/>
        <end position="194"/>
    </location>
</feature>